<keyword evidence="4" id="KW-1185">Reference proteome</keyword>
<sequence>MRQSGTYFGRLRSLAHTVFLILALSSFFASCASSAKNEAKTAQAQRALESAFGENAPVQTVISAKIFPSYFRGVDTAVLRNIQNGSPSSVRRAVASVRKANQKYSEQEKVLLAVCASIFKHVWQNEKITWEVPAPLPDNLYTSTLNSVAQGVYVFSSASDDIFMLVLPSLILPSSVTDGFYDAAETSLDKALTINPDSVLALYLAGTLKLRLKKSDEALALLERAARFESNNTYLTLALIQALSDSGQTERAYETAKKLLASEPQNTDVLKHSAEAAFKALDYASAENLAARILQREPDNLHFLLFRAKILFQLEDYLSVSALLDAYARNDKTAKEYLLLRAHLQTVWNKNISAALVSVQEALSRYPNDTEVLLLAAETASASAQNINSQTAAQLAARVLEKDRHNNRALNVLTKDAVLKKNWEKAYEYSSEASREQPFTLDTALAHVQICLSLGKTEEARSVLKEFYTADTKNEQLQRWYIRLLIAEGKKKEAAALINTLLPGAAGKMKSVLYYERSRLDDSDAQSLSDLRSSLTSNPRNEDALYDLYAYYYRRADYRKAQYYLKQVIALNPADTAFLKLNSELERLLK</sequence>
<evidence type="ECO:0000313" key="3">
    <source>
        <dbReference type="EMBL" id="ERJ92401.1"/>
    </source>
</evidence>
<evidence type="ECO:0000256" key="2">
    <source>
        <dbReference type="SAM" id="SignalP"/>
    </source>
</evidence>
<dbReference type="SUPFAM" id="SSF48452">
    <property type="entry name" value="TPR-like"/>
    <property type="match status" value="1"/>
</dbReference>
<dbReference type="PROSITE" id="PS51257">
    <property type="entry name" value="PROKAR_LIPOPROTEIN"/>
    <property type="match status" value="1"/>
</dbReference>
<keyword evidence="2" id="KW-0732">Signal</keyword>
<dbReference type="PROSITE" id="PS50005">
    <property type="entry name" value="TPR"/>
    <property type="match status" value="1"/>
</dbReference>
<dbReference type="InterPro" id="IPR019734">
    <property type="entry name" value="TPR_rpt"/>
</dbReference>
<evidence type="ECO:0000313" key="4">
    <source>
        <dbReference type="Proteomes" id="UP000016649"/>
    </source>
</evidence>
<dbReference type="SMART" id="SM00028">
    <property type="entry name" value="TPR"/>
    <property type="match status" value="3"/>
</dbReference>
<dbReference type="Pfam" id="PF14559">
    <property type="entry name" value="TPR_19"/>
    <property type="match status" value="1"/>
</dbReference>
<feature type="chain" id="PRO_5045668653" evidence="2">
    <location>
        <begin position="36"/>
        <end position="590"/>
    </location>
</feature>
<comment type="caution">
    <text evidence="3">The sequence shown here is derived from an EMBL/GenBank/DDBJ whole genome shotgun (WGS) entry which is preliminary data.</text>
</comment>
<proteinExistence type="predicted"/>
<dbReference type="Gene3D" id="1.25.40.10">
    <property type="entry name" value="Tetratricopeptide repeat domain"/>
    <property type="match status" value="4"/>
</dbReference>
<feature type="signal peptide" evidence="2">
    <location>
        <begin position="1"/>
        <end position="35"/>
    </location>
</feature>
<organism evidence="3 4">
    <name type="scientific">Treponema lecithinolyticum ATCC 700332</name>
    <dbReference type="NCBI Taxonomy" id="1321815"/>
    <lineage>
        <taxon>Bacteria</taxon>
        <taxon>Pseudomonadati</taxon>
        <taxon>Spirochaetota</taxon>
        <taxon>Spirochaetia</taxon>
        <taxon>Spirochaetales</taxon>
        <taxon>Treponemataceae</taxon>
        <taxon>Treponema</taxon>
    </lineage>
</organism>
<evidence type="ECO:0000256" key="1">
    <source>
        <dbReference type="PROSITE-ProRule" id="PRU00339"/>
    </source>
</evidence>
<dbReference type="PANTHER" id="PTHR12558">
    <property type="entry name" value="CELL DIVISION CYCLE 16,23,27"/>
    <property type="match status" value="1"/>
</dbReference>
<dbReference type="EMBL" id="AWVH01000037">
    <property type="protein sequence ID" value="ERJ92401.1"/>
    <property type="molecule type" value="Genomic_DNA"/>
</dbReference>
<dbReference type="Pfam" id="PF12895">
    <property type="entry name" value="ANAPC3"/>
    <property type="match status" value="1"/>
</dbReference>
<accession>A0ABN0NY37</accession>
<name>A0ABN0NY37_TRELE</name>
<dbReference type="PANTHER" id="PTHR12558:SF13">
    <property type="entry name" value="CELL DIVISION CYCLE PROTEIN 27 HOMOLOG"/>
    <property type="match status" value="1"/>
</dbReference>
<gene>
    <name evidence="3" type="ORF">HMPREF9193_01561</name>
</gene>
<reference evidence="3 4" key="1">
    <citation type="submission" date="2013-08" db="EMBL/GenBank/DDBJ databases">
        <authorList>
            <person name="Weinstock G."/>
            <person name="Sodergren E."/>
            <person name="Wylie T."/>
            <person name="Fulton L."/>
            <person name="Fulton R."/>
            <person name="Fronick C."/>
            <person name="O'Laughlin M."/>
            <person name="Godfrey J."/>
            <person name="Miner T."/>
            <person name="Herter B."/>
            <person name="Appelbaum E."/>
            <person name="Cordes M."/>
            <person name="Lek S."/>
            <person name="Wollam A."/>
            <person name="Pepin K.H."/>
            <person name="Palsikar V.B."/>
            <person name="Mitreva M."/>
            <person name="Wilson R.K."/>
        </authorList>
    </citation>
    <scope>NUCLEOTIDE SEQUENCE [LARGE SCALE GENOMIC DNA]</scope>
    <source>
        <strain evidence="3 4">ATCC 700332</strain>
    </source>
</reference>
<dbReference type="Proteomes" id="UP000016649">
    <property type="component" value="Unassembled WGS sequence"/>
</dbReference>
<feature type="repeat" description="TPR" evidence="1">
    <location>
        <begin position="542"/>
        <end position="575"/>
    </location>
</feature>
<protein>
    <submittedName>
        <fullName evidence="3">Tetratricopeptide repeat protein</fullName>
    </submittedName>
</protein>
<keyword evidence="1" id="KW-0802">TPR repeat</keyword>
<dbReference type="InterPro" id="IPR011990">
    <property type="entry name" value="TPR-like_helical_dom_sf"/>
</dbReference>